<evidence type="ECO:0000259" key="2">
    <source>
        <dbReference type="Pfam" id="PF03313"/>
    </source>
</evidence>
<dbReference type="GO" id="GO:0019450">
    <property type="term" value="P:L-cysteine catabolic process to pyruvate"/>
    <property type="evidence" value="ECO:0007669"/>
    <property type="project" value="TreeGrafter"/>
</dbReference>
<keyword evidence="1" id="KW-0812">Transmembrane</keyword>
<protein>
    <recommendedName>
        <fullName evidence="2">Serine dehydratase-like alpha subunit domain-containing protein</fullName>
    </recommendedName>
</protein>
<dbReference type="EMBL" id="VSSQ01098110">
    <property type="protein sequence ID" value="MPN41215.1"/>
    <property type="molecule type" value="Genomic_DNA"/>
</dbReference>
<evidence type="ECO:0000313" key="3">
    <source>
        <dbReference type="EMBL" id="MPN41215.1"/>
    </source>
</evidence>
<dbReference type="GO" id="GO:0080146">
    <property type="term" value="F:L-cysteine desulfhydrase activity"/>
    <property type="evidence" value="ECO:0007669"/>
    <property type="project" value="TreeGrafter"/>
</dbReference>
<comment type="caution">
    <text evidence="3">The sequence shown here is derived from an EMBL/GenBank/DDBJ whole genome shotgun (WGS) entry which is preliminary data.</text>
</comment>
<accession>A0A645HQ76</accession>
<gene>
    <name evidence="3" type="ORF">SDC9_188757</name>
</gene>
<organism evidence="3">
    <name type="scientific">bioreactor metagenome</name>
    <dbReference type="NCBI Taxonomy" id="1076179"/>
    <lineage>
        <taxon>unclassified sequences</taxon>
        <taxon>metagenomes</taxon>
        <taxon>ecological metagenomes</taxon>
    </lineage>
</organism>
<dbReference type="InterPro" id="IPR005130">
    <property type="entry name" value="Ser_deHydtase-like_asu"/>
</dbReference>
<feature type="transmembrane region" description="Helical" evidence="1">
    <location>
        <begin position="38"/>
        <end position="59"/>
    </location>
</feature>
<feature type="domain" description="Serine dehydratase-like alpha subunit" evidence="2">
    <location>
        <begin position="1"/>
        <end position="154"/>
    </location>
</feature>
<reference evidence="3" key="1">
    <citation type="submission" date="2019-08" db="EMBL/GenBank/DDBJ databases">
        <authorList>
            <person name="Kucharzyk K."/>
            <person name="Murdoch R.W."/>
            <person name="Higgins S."/>
            <person name="Loffler F."/>
        </authorList>
    </citation>
    <scope>NUCLEOTIDE SEQUENCE</scope>
</reference>
<name>A0A645HQ76_9ZZZZ</name>
<dbReference type="PANTHER" id="PTHR30501">
    <property type="entry name" value="UPF0597 PROTEIN YHAM"/>
    <property type="match status" value="1"/>
</dbReference>
<sequence>MPIKVYADAYQISHERFLRALAVGNLISIHQKKYIGSLSAYCGAVSAACGAGAAITWMLGSSEMMGGTYEEVSNTITTTIATIGGMVCDGAKSSCAAKISTAVEAALTAYQMSTRNKGFQSGEGLVKDDVEETIASVGRMGRQGMSATDIEILNIMLEK</sequence>
<keyword evidence="1" id="KW-0472">Membrane</keyword>
<evidence type="ECO:0000256" key="1">
    <source>
        <dbReference type="SAM" id="Phobius"/>
    </source>
</evidence>
<proteinExistence type="predicted"/>
<dbReference type="PANTHER" id="PTHR30501:SF2">
    <property type="entry name" value="UPF0597 PROTEIN YHAM"/>
    <property type="match status" value="1"/>
</dbReference>
<keyword evidence="1" id="KW-1133">Transmembrane helix</keyword>
<dbReference type="InterPro" id="IPR021144">
    <property type="entry name" value="UPF0597"/>
</dbReference>
<dbReference type="Pfam" id="PF03313">
    <property type="entry name" value="SDH_alpha"/>
    <property type="match status" value="1"/>
</dbReference>
<dbReference type="AlphaFoldDB" id="A0A645HQ76"/>